<dbReference type="InterPro" id="IPR006059">
    <property type="entry name" value="SBP"/>
</dbReference>
<dbReference type="Gene3D" id="3.40.190.10">
    <property type="entry name" value="Periplasmic binding protein-like II"/>
    <property type="match status" value="1"/>
</dbReference>
<gene>
    <name evidence="4" type="ORF">OA50_00544</name>
</gene>
<comment type="caution">
    <text evidence="4">The sequence shown here is derived from an EMBL/GenBank/DDBJ whole genome shotgun (WGS) entry which is preliminary data.</text>
</comment>
<dbReference type="EMBL" id="JSUQ01000002">
    <property type="protein sequence ID" value="KHQ54710.1"/>
    <property type="molecule type" value="Genomic_DNA"/>
</dbReference>
<dbReference type="GO" id="GO:0042597">
    <property type="term" value="C:periplasmic space"/>
    <property type="evidence" value="ECO:0007669"/>
    <property type="project" value="UniProtKB-SubCell"/>
</dbReference>
<dbReference type="Proteomes" id="UP000030960">
    <property type="component" value="Unassembled WGS sequence"/>
</dbReference>
<dbReference type="SUPFAM" id="SSF53850">
    <property type="entry name" value="Periplasmic binding protein-like II"/>
    <property type="match status" value="1"/>
</dbReference>
<dbReference type="PANTHER" id="PTHR43649:SF14">
    <property type="entry name" value="BLR3389 PROTEIN"/>
    <property type="match status" value="1"/>
</dbReference>
<evidence type="ECO:0000256" key="3">
    <source>
        <dbReference type="SAM" id="SignalP"/>
    </source>
</evidence>
<dbReference type="STRING" id="561184.SAMN05216376_107204"/>
<dbReference type="RefSeq" id="WP_088714313.1">
    <property type="nucleotide sequence ID" value="NZ_JSUQ01000002.1"/>
</dbReference>
<evidence type="ECO:0000313" key="4">
    <source>
        <dbReference type="EMBL" id="KHQ54710.1"/>
    </source>
</evidence>
<keyword evidence="5" id="KW-1185">Reference proteome</keyword>
<keyword evidence="4" id="KW-0813">Transport</keyword>
<dbReference type="PATRIC" id="fig|1515334.3.peg.550"/>
<feature type="signal peptide" evidence="3">
    <location>
        <begin position="1"/>
        <end position="24"/>
    </location>
</feature>
<organism evidence="4 5">
    <name type="scientific">Mameliella alba</name>
    <dbReference type="NCBI Taxonomy" id="561184"/>
    <lineage>
        <taxon>Bacteria</taxon>
        <taxon>Pseudomonadati</taxon>
        <taxon>Pseudomonadota</taxon>
        <taxon>Alphaproteobacteria</taxon>
        <taxon>Rhodobacterales</taxon>
        <taxon>Roseobacteraceae</taxon>
        <taxon>Mameliella</taxon>
    </lineage>
</organism>
<accession>A0A0B3RUQ6</accession>
<name>A0A0B3RUQ6_9RHOB</name>
<evidence type="ECO:0000256" key="1">
    <source>
        <dbReference type="ARBA" id="ARBA00004418"/>
    </source>
</evidence>
<dbReference type="InterPro" id="IPR050490">
    <property type="entry name" value="Bact_solute-bd_prot1"/>
</dbReference>
<dbReference type="OrthoDB" id="9762335at2"/>
<evidence type="ECO:0000256" key="2">
    <source>
        <dbReference type="ARBA" id="ARBA00008520"/>
    </source>
</evidence>
<dbReference type="AlphaFoldDB" id="A0A0B3RUQ6"/>
<evidence type="ECO:0000313" key="5">
    <source>
        <dbReference type="Proteomes" id="UP000030960"/>
    </source>
</evidence>
<dbReference type="Pfam" id="PF01547">
    <property type="entry name" value="SBP_bac_1"/>
    <property type="match status" value="1"/>
</dbReference>
<comment type="subcellular location">
    <subcellularLocation>
        <location evidence="1">Periplasm</location>
    </subcellularLocation>
</comment>
<reference evidence="4 5" key="1">
    <citation type="submission" date="2014-10" db="EMBL/GenBank/DDBJ databases">
        <title>Genome sequence of Ponticoccus sp. strain UMTAT08 isolated from clonal culture of toxic dinoflagellate Alexandrium tamiyavanichii.</title>
        <authorList>
            <person name="Gan H.Y."/>
            <person name="Muhd D.-D."/>
            <person name="Mohd Noor M.E."/>
            <person name="Yeong Y.S."/>
            <person name="Usup G."/>
        </authorList>
    </citation>
    <scope>NUCLEOTIDE SEQUENCE [LARGE SCALE GENOMIC DNA]</scope>
    <source>
        <strain evidence="4 5">UMTAT08</strain>
    </source>
</reference>
<dbReference type="PANTHER" id="PTHR43649">
    <property type="entry name" value="ARABINOSE-BINDING PROTEIN-RELATED"/>
    <property type="match status" value="1"/>
</dbReference>
<keyword evidence="4" id="KW-0762">Sugar transport</keyword>
<feature type="chain" id="PRO_5002098730" evidence="3">
    <location>
        <begin position="25"/>
        <end position="425"/>
    </location>
</feature>
<comment type="similarity">
    <text evidence="2">Belongs to the bacterial solute-binding protein 1 family.</text>
</comment>
<proteinExistence type="inferred from homology"/>
<keyword evidence="3" id="KW-0732">Signal</keyword>
<protein>
    <submittedName>
        <fullName evidence="4">Putative sugar transporter sugar binding protein</fullName>
    </submittedName>
</protein>
<sequence>MTMKFGKLAAATAVALGLSGPAWAQVEVEWWDFLAGGDGVRMKALIDQFNEEHPEIQISGTTLEWGLPFYTKVRTAVAVGQGPDIMTYHLSRLPLALEEDVLSPISDADLEAAGLSKGDFFEASITAASTDDGQLMAVPFDIHAVVVHYNRTALDGTKWLDADGNLTGISSIADMTDLLTWAKGEGFSDPLSFQSEGGGGTWRMFYTLLRQQGGEMLTDGEVLAGDNMDKAVTAIQTLADWRAEGLIPEQAAYEASVALFSGGKSVLHINGVWEVPTFKDSTDDGSLGFEWFANEVPQMMDMPATWADSHAFAIPNDPDMTDEKREAVLTVIGWMQEHSLAWAGAGHIPAYKPTVESDDYAALQPNATYASLADNAAFDPRSKIAGVASPVYDAVDNLIAPAVHGFLSAEDAAEQMKAQLQALLD</sequence>